<dbReference type="AlphaFoldDB" id="A0A387B7P2"/>
<sequence length="99" mass="12055">MMTFNDKINWLKKYYPYKLSRAWYEENPVRTCAIYRREYHKWYQGQIDRITDEVRAKNAEKTEALVKRSLELFGKKISQLTPEQRRVMFTEALALARCQ</sequence>
<dbReference type="RefSeq" id="WP_120771193.1">
    <property type="nucleotide sequence ID" value="NZ_CP032627.1"/>
</dbReference>
<dbReference type="EMBL" id="CP032627">
    <property type="protein sequence ID" value="AYF99804.1"/>
    <property type="molecule type" value="Genomic_DNA"/>
</dbReference>
<dbReference type="Proteomes" id="UP000269374">
    <property type="component" value="Chromosome"/>
</dbReference>
<evidence type="ECO:0000313" key="1">
    <source>
        <dbReference type="EMBL" id="AYF99804.1"/>
    </source>
</evidence>
<evidence type="ECO:0000313" key="2">
    <source>
        <dbReference type="Proteomes" id="UP000269374"/>
    </source>
</evidence>
<name>A0A387B7P2_9LACT</name>
<keyword evidence="2" id="KW-1185">Reference proteome</keyword>
<accession>A0A387B7P2</accession>
<gene>
    <name evidence="1" type="ORF">D7I46_01115</name>
</gene>
<organism evidence="1 2">
    <name type="scientific">Lactococcus allomyrinae</name>
    <dbReference type="NCBI Taxonomy" id="2419773"/>
    <lineage>
        <taxon>Bacteria</taxon>
        <taxon>Bacillati</taxon>
        <taxon>Bacillota</taxon>
        <taxon>Bacilli</taxon>
        <taxon>Lactobacillales</taxon>
        <taxon>Streptococcaceae</taxon>
        <taxon>Lactococcus</taxon>
    </lineage>
</organism>
<proteinExistence type="predicted"/>
<dbReference type="KEGG" id="lact:D7I46_01115"/>
<reference evidence="1 2" key="1">
    <citation type="submission" date="2018-09" db="EMBL/GenBank/DDBJ databases">
        <title>Genome sequencing of strain 1JSPR-7.</title>
        <authorList>
            <person name="Heo J."/>
            <person name="Kim S.-J."/>
            <person name="Kwon S.-W."/>
        </authorList>
    </citation>
    <scope>NUCLEOTIDE SEQUENCE [LARGE SCALE GENOMIC DNA]</scope>
    <source>
        <strain evidence="1 2">1JSPR-7</strain>
    </source>
</reference>
<protein>
    <submittedName>
        <fullName evidence="1">Uncharacterized protein</fullName>
    </submittedName>
</protein>